<keyword evidence="2" id="KW-0175">Coiled coil</keyword>
<dbReference type="Pfam" id="PF05065">
    <property type="entry name" value="Phage_capsid"/>
    <property type="match status" value="1"/>
</dbReference>
<comment type="subcellular location">
    <subcellularLocation>
        <location evidence="1">Virion</location>
    </subcellularLocation>
</comment>
<evidence type="ECO:0000259" key="3">
    <source>
        <dbReference type="Pfam" id="PF05065"/>
    </source>
</evidence>
<keyword evidence="5" id="KW-1185">Reference proteome</keyword>
<feature type="domain" description="Phage capsid-like C-terminal" evidence="3">
    <location>
        <begin position="125"/>
        <end position="397"/>
    </location>
</feature>
<name>A0ABS5MVM8_9PSED</name>
<reference evidence="4 5" key="1">
    <citation type="submission" date="2021-04" db="EMBL/GenBank/DDBJ databases">
        <title>Pseudomonas rustica sp. nov. isolated from raw milk.</title>
        <authorList>
            <person name="Fiedler G."/>
            <person name="Gieschler S."/>
            <person name="Kabisch J."/>
            <person name="Grimmler C."/>
            <person name="Brinks E."/>
            <person name="Wagner N."/>
            <person name="Hetzer B."/>
            <person name="Franz C.M.A.P."/>
            <person name="Boehnlein C."/>
        </authorList>
    </citation>
    <scope>NUCLEOTIDE SEQUENCE [LARGE SCALE GENOMIC DNA]</scope>
    <source>
        <strain evidence="4 5">MBT-4</strain>
    </source>
</reference>
<organism evidence="4 5">
    <name type="scientific">Pseudomonas rustica</name>
    <dbReference type="NCBI Taxonomy" id="2827099"/>
    <lineage>
        <taxon>Bacteria</taxon>
        <taxon>Pseudomonadati</taxon>
        <taxon>Pseudomonadota</taxon>
        <taxon>Gammaproteobacteria</taxon>
        <taxon>Pseudomonadales</taxon>
        <taxon>Pseudomonadaceae</taxon>
        <taxon>Pseudomonas</taxon>
    </lineage>
</organism>
<evidence type="ECO:0000313" key="5">
    <source>
        <dbReference type="Proteomes" id="UP000676035"/>
    </source>
</evidence>
<feature type="coiled-coil region" evidence="2">
    <location>
        <begin position="45"/>
        <end position="75"/>
    </location>
</feature>
<proteinExistence type="predicted"/>
<dbReference type="EMBL" id="JAGYHF010000002">
    <property type="protein sequence ID" value="MBS4077657.1"/>
    <property type="molecule type" value="Genomic_DNA"/>
</dbReference>
<dbReference type="NCBIfam" id="TIGR01554">
    <property type="entry name" value="major_cap_HK97"/>
    <property type="match status" value="1"/>
</dbReference>
<comment type="caution">
    <text evidence="4">The sequence shown here is derived from an EMBL/GenBank/DDBJ whole genome shotgun (WGS) entry which is preliminary data.</text>
</comment>
<dbReference type="Proteomes" id="UP000676035">
    <property type="component" value="Unassembled WGS sequence"/>
</dbReference>
<dbReference type="Gene3D" id="3.30.2400.10">
    <property type="entry name" value="Major capsid protein gp5"/>
    <property type="match status" value="1"/>
</dbReference>
<dbReference type="InterPro" id="IPR024455">
    <property type="entry name" value="Phage_capsid"/>
</dbReference>
<gene>
    <name evidence="4" type="ORF">KFS80_05060</name>
</gene>
<dbReference type="Gene3D" id="3.30.2320.10">
    <property type="entry name" value="hypothetical protein PF0899 domain"/>
    <property type="match status" value="1"/>
</dbReference>
<protein>
    <submittedName>
        <fullName evidence="4">Phage major capsid protein</fullName>
    </submittedName>
</protein>
<dbReference type="RefSeq" id="WP_212544131.1">
    <property type="nucleotide sequence ID" value="NZ_JAGYHF010000002.1"/>
</dbReference>
<sequence>MTDPIQEVKATLETQLKEGFSGLQKKYDAVADEMQKGNTVTTEMKSQIEKQKGEIERVIEQVQKLEEKGIKLRSQPGEAKSFIDLVKNDDAYKSLQTKSVSLADIEVTKSDMASMKEMKVTSAGIVAPNYDPVIQPGIRQELRIRDLLTTVPVSGQNYTYFKENLHTRGAAPVAEGGLKPTSNVTFTTQTDRVKKIAVWMPVTDEALDDVPQLMAYLQELLRYDLKLEEERQILKGDGTGENLNGLMTQATVYDAALTKAGDTAIDLVRRAIYQVRKQSMLSADGVVMTELDWMNIELQKDGENRYLFANLQGLVTPVLWGRPVVTSDSVDEGDADTGGEFLVANFARSSVLFDRMSFLFKMGLINDQFIKNERALLVEERLGLGVRRREGLVKGRFTVAA</sequence>
<evidence type="ECO:0000256" key="1">
    <source>
        <dbReference type="ARBA" id="ARBA00004328"/>
    </source>
</evidence>
<evidence type="ECO:0000313" key="4">
    <source>
        <dbReference type="EMBL" id="MBS4077657.1"/>
    </source>
</evidence>
<dbReference type="SUPFAM" id="SSF56563">
    <property type="entry name" value="Major capsid protein gp5"/>
    <property type="match status" value="1"/>
</dbReference>
<dbReference type="InterPro" id="IPR054612">
    <property type="entry name" value="Phage_capsid-like_C"/>
</dbReference>
<evidence type="ECO:0000256" key="2">
    <source>
        <dbReference type="SAM" id="Coils"/>
    </source>
</evidence>
<accession>A0ABS5MVM8</accession>